<sequence>MFNNFSKSSRQKFQLGANSPQVSHSGLLKNLSSPIETPRVCVARSLFAWYRDSSVVPQDSGLGPLLFIGYLNDLHGELRSPSLMYADDIKIFRTIEGMQYRSTLQADLSNLAQ</sequence>
<dbReference type="WBParaSite" id="ECPE_0001706401-mRNA-1">
    <property type="protein sequence ID" value="ECPE_0001706401-mRNA-1"/>
    <property type="gene ID" value="ECPE_0001706401"/>
</dbReference>
<proteinExistence type="predicted"/>
<evidence type="ECO:0000313" key="4">
    <source>
        <dbReference type="WBParaSite" id="ECPE_0001706401-mRNA-1"/>
    </source>
</evidence>
<dbReference type="EMBL" id="UZAN01067066">
    <property type="protein sequence ID" value="VDP94296.1"/>
    <property type="molecule type" value="Genomic_DNA"/>
</dbReference>
<reference evidence="4" key="1">
    <citation type="submission" date="2016-06" db="UniProtKB">
        <authorList>
            <consortium name="WormBaseParasite"/>
        </authorList>
    </citation>
    <scope>IDENTIFICATION</scope>
</reference>
<dbReference type="Proteomes" id="UP000272942">
    <property type="component" value="Unassembled WGS sequence"/>
</dbReference>
<gene>
    <name evidence="2" type="ORF">ECPE_LOCUS17020</name>
</gene>
<reference evidence="2 3" key="2">
    <citation type="submission" date="2018-11" db="EMBL/GenBank/DDBJ databases">
        <authorList>
            <consortium name="Pathogen Informatics"/>
        </authorList>
    </citation>
    <scope>NUCLEOTIDE SEQUENCE [LARGE SCALE GENOMIC DNA]</scope>
    <source>
        <strain evidence="2 3">Egypt</strain>
    </source>
</reference>
<dbReference type="AlphaFoldDB" id="A0A183BCT5"/>
<organism evidence="4">
    <name type="scientific">Echinostoma caproni</name>
    <dbReference type="NCBI Taxonomy" id="27848"/>
    <lineage>
        <taxon>Eukaryota</taxon>
        <taxon>Metazoa</taxon>
        <taxon>Spiralia</taxon>
        <taxon>Lophotrochozoa</taxon>
        <taxon>Platyhelminthes</taxon>
        <taxon>Trematoda</taxon>
        <taxon>Digenea</taxon>
        <taxon>Plagiorchiida</taxon>
        <taxon>Echinostomata</taxon>
        <taxon>Echinostomatoidea</taxon>
        <taxon>Echinostomatidae</taxon>
        <taxon>Echinostoma</taxon>
    </lineage>
</organism>
<protein>
    <submittedName>
        <fullName evidence="4">Reverse transcriptase domain-containing protein</fullName>
    </submittedName>
</protein>
<feature type="region of interest" description="Disordered" evidence="1">
    <location>
        <begin position="1"/>
        <end position="22"/>
    </location>
</feature>
<evidence type="ECO:0000256" key="1">
    <source>
        <dbReference type="SAM" id="MobiDB-lite"/>
    </source>
</evidence>
<evidence type="ECO:0000313" key="3">
    <source>
        <dbReference type="Proteomes" id="UP000272942"/>
    </source>
</evidence>
<dbReference type="OrthoDB" id="6780289at2759"/>
<name>A0A183BCT5_9TREM</name>
<accession>A0A183BCT5</accession>
<evidence type="ECO:0000313" key="2">
    <source>
        <dbReference type="EMBL" id="VDP94296.1"/>
    </source>
</evidence>
<keyword evidence="3" id="KW-1185">Reference proteome</keyword>